<proteinExistence type="predicted"/>
<reference evidence="2" key="1">
    <citation type="submission" date="2016-11" db="UniProtKB">
        <authorList>
            <consortium name="WormBaseParasite"/>
        </authorList>
    </citation>
    <scope>IDENTIFICATION</scope>
</reference>
<evidence type="ECO:0000313" key="1">
    <source>
        <dbReference type="Proteomes" id="UP000095283"/>
    </source>
</evidence>
<dbReference type="WBParaSite" id="Hba_05536">
    <property type="protein sequence ID" value="Hba_05536"/>
    <property type="gene ID" value="Hba_05536"/>
</dbReference>
<accession>A0A1I7WKP2</accession>
<dbReference type="Proteomes" id="UP000095283">
    <property type="component" value="Unplaced"/>
</dbReference>
<name>A0A1I7WKP2_HETBA</name>
<protein>
    <submittedName>
        <fullName evidence="2">Uncharacterized protein</fullName>
    </submittedName>
</protein>
<keyword evidence="1" id="KW-1185">Reference proteome</keyword>
<dbReference type="AlphaFoldDB" id="A0A1I7WKP2"/>
<organism evidence="1 2">
    <name type="scientific">Heterorhabditis bacteriophora</name>
    <name type="common">Entomopathogenic nematode worm</name>
    <dbReference type="NCBI Taxonomy" id="37862"/>
    <lineage>
        <taxon>Eukaryota</taxon>
        <taxon>Metazoa</taxon>
        <taxon>Ecdysozoa</taxon>
        <taxon>Nematoda</taxon>
        <taxon>Chromadorea</taxon>
        <taxon>Rhabditida</taxon>
        <taxon>Rhabditina</taxon>
        <taxon>Rhabditomorpha</taxon>
        <taxon>Strongyloidea</taxon>
        <taxon>Heterorhabditidae</taxon>
        <taxon>Heterorhabditis</taxon>
    </lineage>
</organism>
<sequence>MIKEHDYKIKLNDLKQNVYDMKSWNRKIKLYGKRFYKNFTFVSQSSGSIRTFKFSILAQNSSYEPSSTETGIPSTKFVLTFFCVPKIY</sequence>
<evidence type="ECO:0000313" key="2">
    <source>
        <dbReference type="WBParaSite" id="Hba_05536"/>
    </source>
</evidence>